<proteinExistence type="predicted"/>
<dbReference type="Pfam" id="PF03731">
    <property type="entry name" value="Ku_N"/>
    <property type="match status" value="1"/>
</dbReference>
<dbReference type="EMBL" id="JANEYF010000975">
    <property type="protein sequence ID" value="KAJ8966568.1"/>
    <property type="molecule type" value="Genomic_DNA"/>
</dbReference>
<dbReference type="InterPro" id="IPR005161">
    <property type="entry name" value="Ku_N"/>
</dbReference>
<dbReference type="Gene3D" id="3.40.50.410">
    <property type="entry name" value="von Willebrand factor, type A domain"/>
    <property type="match status" value="1"/>
</dbReference>
<dbReference type="GO" id="GO:0000723">
    <property type="term" value="P:telomere maintenance"/>
    <property type="evidence" value="ECO:0007669"/>
    <property type="project" value="TreeGrafter"/>
</dbReference>
<keyword evidence="1" id="KW-0472">Membrane</keyword>
<evidence type="ECO:0000256" key="1">
    <source>
        <dbReference type="SAM" id="Phobius"/>
    </source>
</evidence>
<feature type="transmembrane region" description="Helical" evidence="1">
    <location>
        <begin position="573"/>
        <end position="592"/>
    </location>
</feature>
<keyword evidence="4" id="KW-1185">Reference proteome</keyword>
<sequence length="608" mass="70606">MMTAKLTATVKSVTCHVTRFPITQHLVQIPSLSSRLSNINLDQRQPRVVIDIKIRFVNKMWNNDDGYDSDDDGELEEEKTFKPAFVVIAVDTHPLMFKKNEDGSIPFRNCIEACYNLADSLIFTQNRSSWSQFAVVLAREDSPSLTEFQDNLIDTVKLLKERTKWPDKQLSDEYQRKGDFDLATFFLACKKVFHDIKSPFYKRTLIYITNDDEPVLDANKRFTALNEVKTFSGNQIDFQVVPMRLDFDYTKFYNELFSVMDCSPVEEICEDTEGLIEKLTSTVVKRYTQRKLPFYPFKGDTTRFLSCFKIDIIHATRLINVKMTKDGKSIKRVVVGDSQSSYFFKCKAPGRETIKFDTYEKNAILEHTLPLGLTLLYISKRSTDVGHVLGKPFLLQQDKKDELPYFEKFWQCCVDNERVLVCARKLKLADKLRYVELIPISVNGSPTFLAKNIPFSTEIVYPKSCDYPEQESTSQKKEAIRALVDALTFDFDLKMIPDPSYRKRQAYVKAKLLEEPMEEVNDVTLNAEVLDKHLKEAVDLINANYLLVEGKKEKPLLKLHKQKKQNKQVYSKFTLHLWFLICFFLCCIYFVCSKSNKTDYLFLMINVL</sequence>
<dbReference type="GO" id="GO:0006303">
    <property type="term" value="P:double-strand break repair via nonhomologous end joining"/>
    <property type="evidence" value="ECO:0007669"/>
    <property type="project" value="TreeGrafter"/>
</dbReference>
<feature type="domain" description="Ku70/Ku80 N-terminal alpha/beta" evidence="2">
    <location>
        <begin position="86"/>
        <end position="258"/>
    </location>
</feature>
<dbReference type="PANTHER" id="PTHR12604:SF2">
    <property type="entry name" value="X-RAY REPAIR CROSS-COMPLEMENTING PROTEIN 6"/>
    <property type="match status" value="1"/>
</dbReference>
<dbReference type="AlphaFoldDB" id="A0AAV8ZM11"/>
<comment type="caution">
    <text evidence="3">The sequence shown here is derived from an EMBL/GenBank/DDBJ whole genome shotgun (WGS) entry which is preliminary data.</text>
</comment>
<dbReference type="GO" id="GO:0003690">
    <property type="term" value="F:double-stranded DNA binding"/>
    <property type="evidence" value="ECO:0007669"/>
    <property type="project" value="TreeGrafter"/>
</dbReference>
<dbReference type="Proteomes" id="UP001162156">
    <property type="component" value="Unassembled WGS sequence"/>
</dbReference>
<dbReference type="GO" id="GO:0042162">
    <property type="term" value="F:telomeric DNA binding"/>
    <property type="evidence" value="ECO:0007669"/>
    <property type="project" value="TreeGrafter"/>
</dbReference>
<keyword evidence="1" id="KW-1133">Transmembrane helix</keyword>
<evidence type="ECO:0000313" key="3">
    <source>
        <dbReference type="EMBL" id="KAJ8966568.1"/>
    </source>
</evidence>
<accession>A0AAV8ZM11</accession>
<name>A0AAV8ZM11_9CUCU</name>
<organism evidence="3 4">
    <name type="scientific">Rhamnusium bicolor</name>
    <dbReference type="NCBI Taxonomy" id="1586634"/>
    <lineage>
        <taxon>Eukaryota</taxon>
        <taxon>Metazoa</taxon>
        <taxon>Ecdysozoa</taxon>
        <taxon>Arthropoda</taxon>
        <taxon>Hexapoda</taxon>
        <taxon>Insecta</taxon>
        <taxon>Pterygota</taxon>
        <taxon>Neoptera</taxon>
        <taxon>Endopterygota</taxon>
        <taxon>Coleoptera</taxon>
        <taxon>Polyphaga</taxon>
        <taxon>Cucujiformia</taxon>
        <taxon>Chrysomeloidea</taxon>
        <taxon>Cerambycidae</taxon>
        <taxon>Lepturinae</taxon>
        <taxon>Rhagiini</taxon>
        <taxon>Rhamnusium</taxon>
    </lineage>
</organism>
<dbReference type="GO" id="GO:0043564">
    <property type="term" value="C:Ku70:Ku80 complex"/>
    <property type="evidence" value="ECO:0007669"/>
    <property type="project" value="TreeGrafter"/>
</dbReference>
<dbReference type="InterPro" id="IPR036465">
    <property type="entry name" value="vWFA_dom_sf"/>
</dbReference>
<dbReference type="PANTHER" id="PTHR12604">
    <property type="entry name" value="KU AUTOANTIGEN DNA HELICASE"/>
    <property type="match status" value="1"/>
</dbReference>
<keyword evidence="1" id="KW-0812">Transmembrane</keyword>
<evidence type="ECO:0000313" key="4">
    <source>
        <dbReference type="Proteomes" id="UP001162156"/>
    </source>
</evidence>
<dbReference type="SUPFAM" id="SSF100939">
    <property type="entry name" value="SPOC domain-like"/>
    <property type="match status" value="1"/>
</dbReference>
<dbReference type="SUPFAM" id="SSF53300">
    <property type="entry name" value="vWA-like"/>
    <property type="match status" value="1"/>
</dbReference>
<dbReference type="Gene3D" id="1.10.1600.10">
    <property type="match status" value="1"/>
</dbReference>
<protein>
    <recommendedName>
        <fullName evidence="2">Ku70/Ku80 N-terminal alpha/beta domain-containing protein</fullName>
    </recommendedName>
</protein>
<gene>
    <name evidence="3" type="ORF">NQ314_003463</name>
</gene>
<evidence type="ECO:0000259" key="2">
    <source>
        <dbReference type="Pfam" id="PF03731"/>
    </source>
</evidence>
<dbReference type="InterPro" id="IPR016194">
    <property type="entry name" value="SPOC-like_C_dom_sf"/>
</dbReference>
<reference evidence="3" key="1">
    <citation type="journal article" date="2023" name="Insect Mol. Biol.">
        <title>Genome sequencing provides insights into the evolution of gene families encoding plant cell wall-degrading enzymes in longhorned beetles.</title>
        <authorList>
            <person name="Shin N.R."/>
            <person name="Okamura Y."/>
            <person name="Kirsch R."/>
            <person name="Pauchet Y."/>
        </authorList>
    </citation>
    <scope>NUCLEOTIDE SEQUENCE</scope>
    <source>
        <strain evidence="3">RBIC_L_NR</strain>
    </source>
</reference>